<evidence type="ECO:0000256" key="7">
    <source>
        <dbReference type="ARBA" id="ARBA00047851"/>
    </source>
</evidence>
<keyword evidence="16" id="KW-1185">Reference proteome</keyword>
<feature type="coiled-coil region" evidence="12">
    <location>
        <begin position="12"/>
        <end position="39"/>
    </location>
</feature>
<keyword evidence="2 9" id="KW-0808">Transferase</keyword>
<feature type="binding site" evidence="9">
    <location>
        <position position="220"/>
    </location>
    <ligand>
        <name>Mg(2+)</name>
        <dbReference type="ChEBI" id="CHEBI:18420"/>
    </ligand>
</feature>
<dbReference type="InterPro" id="IPR041397">
    <property type="entry name" value="ThiD2"/>
</dbReference>
<comment type="caution">
    <text evidence="9">Lacks conserved residue(s) required for the propagation of feature annotation.</text>
</comment>
<dbReference type="PANTHER" id="PTHR20857">
    <property type="entry name" value="THIAMINE-PHOSPHATE PYROPHOSPHORYLASE"/>
    <property type="match status" value="1"/>
</dbReference>
<evidence type="ECO:0000256" key="11">
    <source>
        <dbReference type="RuleBase" id="RU004253"/>
    </source>
</evidence>
<dbReference type="EMBL" id="AP012338">
    <property type="protein sequence ID" value="BAM04045.1"/>
    <property type="molecule type" value="Genomic_DNA"/>
</dbReference>
<feature type="binding site" evidence="9">
    <location>
        <position position="219"/>
    </location>
    <ligand>
        <name>4-amino-2-methyl-5-(diphosphooxymethyl)pyrimidine</name>
        <dbReference type="ChEBI" id="CHEBI:57841"/>
    </ligand>
</feature>
<evidence type="ECO:0000256" key="2">
    <source>
        <dbReference type="ARBA" id="ARBA00022679"/>
    </source>
</evidence>
<dbReference type="HAMAP" id="MF_00097">
    <property type="entry name" value="TMP_synthase"/>
    <property type="match status" value="1"/>
</dbReference>
<gene>
    <name evidence="9 15" type="primary">thiE</name>
    <name evidence="15" type="ordered locus">PSMK_18860</name>
</gene>
<comment type="catalytic activity">
    <reaction evidence="6 9 10">
        <text>4-methyl-5-(2-phosphooxyethyl)-thiazole + 4-amino-2-methyl-5-(diphosphooxymethyl)pyrimidine + H(+) = thiamine phosphate + diphosphate</text>
        <dbReference type="Rhea" id="RHEA:22328"/>
        <dbReference type="ChEBI" id="CHEBI:15378"/>
        <dbReference type="ChEBI" id="CHEBI:33019"/>
        <dbReference type="ChEBI" id="CHEBI:37575"/>
        <dbReference type="ChEBI" id="CHEBI:57841"/>
        <dbReference type="ChEBI" id="CHEBI:58296"/>
        <dbReference type="EC" id="2.5.1.3"/>
    </reaction>
</comment>
<keyword evidence="3 9" id="KW-0479">Metal-binding</keyword>
<evidence type="ECO:0000256" key="9">
    <source>
        <dbReference type="HAMAP-Rule" id="MF_00097"/>
    </source>
</evidence>
<comment type="function">
    <text evidence="9">Condenses 4-methyl-5-(beta-hydroxyethyl)thiazole monophosphate (THZ-P) and 2-methyl-4-amino-5-hydroxymethyl pyrimidine pyrophosphate (HMP-PP) to form thiamine monophosphate (TMP).</text>
</comment>
<dbReference type="PATRIC" id="fig|1142394.8.peg.1943"/>
<dbReference type="GO" id="GO:0009229">
    <property type="term" value="P:thiamine diphosphate biosynthetic process"/>
    <property type="evidence" value="ECO:0007669"/>
    <property type="project" value="UniProtKB-UniRule"/>
</dbReference>
<dbReference type="Proteomes" id="UP000007881">
    <property type="component" value="Chromosome"/>
</dbReference>
<accession>I0IFK7</accession>
<feature type="binding site" evidence="9">
    <location>
        <begin position="284"/>
        <end position="286"/>
    </location>
    <ligand>
        <name>2-[(2R,5Z)-2-carboxy-4-methylthiazol-5(2H)-ylidene]ethyl phosphate</name>
        <dbReference type="ChEBI" id="CHEBI:62899"/>
    </ligand>
</feature>
<dbReference type="GO" id="GO:0004789">
    <property type="term" value="F:thiamine-phosphate diphosphorylase activity"/>
    <property type="evidence" value="ECO:0007669"/>
    <property type="project" value="UniProtKB-UniRule"/>
</dbReference>
<feature type="binding site" evidence="9">
    <location>
        <position position="239"/>
    </location>
    <ligand>
        <name>Mg(2+)</name>
        <dbReference type="ChEBI" id="CHEBI:18420"/>
    </ligand>
</feature>
<comment type="similarity">
    <text evidence="9 10">Belongs to the thiamine-phosphate synthase family.</text>
</comment>
<feature type="domain" description="Thiamine phosphate synthase/TenI" evidence="13">
    <location>
        <begin position="164"/>
        <end position="336"/>
    </location>
</feature>
<dbReference type="Pfam" id="PF17792">
    <property type="entry name" value="ThiD2"/>
    <property type="match status" value="1"/>
</dbReference>
<sequence length="357" mass="36488">MSVPHREDRGPLRILDANANRAREALRVMEEAARFLLDDSRLAGTLKSDRHALRAALAGAGDLAAGRDVGGDVGRTLTTPAEGERDTVVAVVAAAGGRASEALRALEEYGKAVPGVDAAAIEAIRYRGYAVAAELATRLRVAAQAKDRRAQLQAHPWRVCVLLDRAACRLPWERLLAAVLDAGADAIQVREKQTPSGPLLAHAREVVRRVERRAAVVVNDRPDLALLSGADGVHLGQDDVGVADARRVLGPAALVGVSTTSLCELAAAVADGADTVGLGPMFPTATKPGKAVAGVAYAEAALRRHPGLPHLAIGGITPANAGGLAAAGVRGVAVAASVTGAADPAAAVHGLLEALAA</sequence>
<evidence type="ECO:0000256" key="8">
    <source>
        <dbReference type="ARBA" id="ARBA00047883"/>
    </source>
</evidence>
<reference evidence="15 16" key="1">
    <citation type="submission" date="2012-02" db="EMBL/GenBank/DDBJ databases">
        <title>Complete genome sequence of Phycisphaera mikurensis NBRC 102666.</title>
        <authorList>
            <person name="Ankai A."/>
            <person name="Hosoyama A."/>
            <person name="Terui Y."/>
            <person name="Sekine M."/>
            <person name="Fukai R."/>
            <person name="Kato Y."/>
            <person name="Nakamura S."/>
            <person name="Yamada-Narita S."/>
            <person name="Kawakoshi A."/>
            <person name="Fukunaga Y."/>
            <person name="Yamazaki S."/>
            <person name="Fujita N."/>
        </authorList>
    </citation>
    <scope>NUCLEOTIDE SEQUENCE [LARGE SCALE GENOMIC DNA]</scope>
    <source>
        <strain evidence="16">NBRC 102666 / KCTC 22515 / FYK2301M01</strain>
    </source>
</reference>
<keyword evidence="5 9" id="KW-0784">Thiamine biosynthesis</keyword>
<dbReference type="InterPro" id="IPR022998">
    <property type="entry name" value="ThiamineP_synth_TenI"/>
</dbReference>
<comment type="catalytic activity">
    <reaction evidence="8 9 10">
        <text>2-[(2R,5Z)-2-carboxy-4-methylthiazol-5(2H)-ylidene]ethyl phosphate + 4-amino-2-methyl-5-(diphosphooxymethyl)pyrimidine + 2 H(+) = thiamine phosphate + CO2 + diphosphate</text>
        <dbReference type="Rhea" id="RHEA:47844"/>
        <dbReference type="ChEBI" id="CHEBI:15378"/>
        <dbReference type="ChEBI" id="CHEBI:16526"/>
        <dbReference type="ChEBI" id="CHEBI:33019"/>
        <dbReference type="ChEBI" id="CHEBI:37575"/>
        <dbReference type="ChEBI" id="CHEBI:57841"/>
        <dbReference type="ChEBI" id="CHEBI:62899"/>
        <dbReference type="EC" id="2.5.1.3"/>
    </reaction>
</comment>
<feature type="binding site" evidence="9">
    <location>
        <position position="287"/>
    </location>
    <ligand>
        <name>4-amino-2-methyl-5-(diphosphooxymethyl)pyrimidine</name>
        <dbReference type="ChEBI" id="CHEBI:57841"/>
    </ligand>
</feature>
<dbReference type="AlphaFoldDB" id="I0IFK7"/>
<feature type="binding site" evidence="9">
    <location>
        <position position="315"/>
    </location>
    <ligand>
        <name>2-[(2R,5Z)-2-carboxy-4-methylthiazol-5(2H)-ylidene]ethyl phosphate</name>
        <dbReference type="ChEBI" id="CHEBI:62899"/>
    </ligand>
</feature>
<dbReference type="eggNOG" id="COG0352">
    <property type="taxonomic scope" value="Bacteria"/>
</dbReference>
<comment type="catalytic activity">
    <reaction evidence="7 9 10">
        <text>2-(2-carboxy-4-methylthiazol-5-yl)ethyl phosphate + 4-amino-2-methyl-5-(diphosphooxymethyl)pyrimidine + 2 H(+) = thiamine phosphate + CO2 + diphosphate</text>
        <dbReference type="Rhea" id="RHEA:47848"/>
        <dbReference type="ChEBI" id="CHEBI:15378"/>
        <dbReference type="ChEBI" id="CHEBI:16526"/>
        <dbReference type="ChEBI" id="CHEBI:33019"/>
        <dbReference type="ChEBI" id="CHEBI:37575"/>
        <dbReference type="ChEBI" id="CHEBI:57841"/>
        <dbReference type="ChEBI" id="CHEBI:62890"/>
        <dbReference type="EC" id="2.5.1.3"/>
    </reaction>
</comment>
<feature type="binding site" evidence="9">
    <location>
        <begin position="188"/>
        <end position="192"/>
    </location>
    <ligand>
        <name>4-amino-2-methyl-5-(diphosphooxymethyl)pyrimidine</name>
        <dbReference type="ChEBI" id="CHEBI:57841"/>
    </ligand>
</feature>
<feature type="domain" description="ThiD2" evidence="14">
    <location>
        <begin position="13"/>
        <end position="133"/>
    </location>
</feature>
<dbReference type="CDD" id="cd00564">
    <property type="entry name" value="TMP_TenI"/>
    <property type="match status" value="1"/>
</dbReference>
<feature type="binding site" evidence="9">
    <location>
        <position position="258"/>
    </location>
    <ligand>
        <name>4-amino-2-methyl-5-(diphosphooxymethyl)pyrimidine</name>
        <dbReference type="ChEBI" id="CHEBI:57841"/>
    </ligand>
</feature>
<comment type="cofactor">
    <cofactor evidence="9">
        <name>Mg(2+)</name>
        <dbReference type="ChEBI" id="CHEBI:18420"/>
    </cofactor>
    <text evidence="9">Binds 1 Mg(2+) ion per subunit.</text>
</comment>
<dbReference type="PANTHER" id="PTHR20857:SF15">
    <property type="entry name" value="THIAMINE-PHOSPHATE SYNTHASE"/>
    <property type="match status" value="1"/>
</dbReference>
<evidence type="ECO:0000256" key="3">
    <source>
        <dbReference type="ARBA" id="ARBA00022723"/>
    </source>
</evidence>
<keyword evidence="4 9" id="KW-0460">Magnesium</keyword>
<dbReference type="GO" id="GO:0005737">
    <property type="term" value="C:cytoplasm"/>
    <property type="evidence" value="ECO:0007669"/>
    <property type="project" value="TreeGrafter"/>
</dbReference>
<dbReference type="InterPro" id="IPR036206">
    <property type="entry name" value="ThiamineP_synth_sf"/>
</dbReference>
<dbReference type="OrthoDB" id="9812206at2"/>
<name>I0IFK7_PHYMF</name>
<evidence type="ECO:0000256" key="1">
    <source>
        <dbReference type="ARBA" id="ARBA00005165"/>
    </source>
</evidence>
<evidence type="ECO:0000256" key="10">
    <source>
        <dbReference type="RuleBase" id="RU003826"/>
    </source>
</evidence>
<dbReference type="KEGG" id="phm:PSMK_18860"/>
<dbReference type="SUPFAM" id="SSF51391">
    <property type="entry name" value="Thiamin phosphate synthase"/>
    <property type="match status" value="1"/>
</dbReference>
<dbReference type="NCBIfam" id="TIGR00693">
    <property type="entry name" value="thiE"/>
    <property type="match status" value="1"/>
</dbReference>
<evidence type="ECO:0000256" key="6">
    <source>
        <dbReference type="ARBA" id="ARBA00047334"/>
    </source>
</evidence>
<evidence type="ECO:0000256" key="4">
    <source>
        <dbReference type="ARBA" id="ARBA00022842"/>
    </source>
</evidence>
<evidence type="ECO:0000259" key="14">
    <source>
        <dbReference type="Pfam" id="PF17792"/>
    </source>
</evidence>
<dbReference type="Gene3D" id="3.20.20.70">
    <property type="entry name" value="Aldolase class I"/>
    <property type="match status" value="1"/>
</dbReference>
<comment type="pathway">
    <text evidence="1 9 11">Cofactor biosynthesis; thiamine diphosphate biosynthesis; thiamine phosphate from 4-amino-2-methyl-5-diphosphomethylpyrimidine and 4-methyl-5-(2-phosphoethyl)-thiazole: step 1/1.</text>
</comment>
<dbReference type="HOGENOM" id="CLU_064900_0_0_0"/>
<keyword evidence="12" id="KW-0175">Coiled coil</keyword>
<evidence type="ECO:0000256" key="5">
    <source>
        <dbReference type="ARBA" id="ARBA00022977"/>
    </source>
</evidence>
<organism evidence="15 16">
    <name type="scientific">Phycisphaera mikurensis (strain NBRC 102666 / KCTC 22515 / FYK2301M01)</name>
    <dbReference type="NCBI Taxonomy" id="1142394"/>
    <lineage>
        <taxon>Bacteria</taxon>
        <taxon>Pseudomonadati</taxon>
        <taxon>Planctomycetota</taxon>
        <taxon>Phycisphaerae</taxon>
        <taxon>Phycisphaerales</taxon>
        <taxon>Phycisphaeraceae</taxon>
        <taxon>Phycisphaera</taxon>
    </lineage>
</organism>
<dbReference type="UniPathway" id="UPA00060">
    <property type="reaction ID" value="UER00141"/>
</dbReference>
<protein>
    <recommendedName>
        <fullName evidence="9">Thiamine-phosphate synthase</fullName>
        <shortName evidence="9">TP synthase</shortName>
        <shortName evidence="9">TPS</shortName>
        <ecNumber evidence="9">2.5.1.3</ecNumber>
    </recommendedName>
    <alternativeName>
        <fullName evidence="9">Thiamine-phosphate pyrophosphorylase</fullName>
        <shortName evidence="9">TMP pyrophosphorylase</shortName>
        <shortName evidence="9">TMP-PPase</shortName>
    </alternativeName>
</protein>
<evidence type="ECO:0000259" key="13">
    <source>
        <dbReference type="Pfam" id="PF02581"/>
    </source>
</evidence>
<evidence type="ECO:0000256" key="12">
    <source>
        <dbReference type="SAM" id="Coils"/>
    </source>
</evidence>
<dbReference type="GO" id="GO:0000287">
    <property type="term" value="F:magnesium ion binding"/>
    <property type="evidence" value="ECO:0007669"/>
    <property type="project" value="UniProtKB-UniRule"/>
</dbReference>
<dbReference type="InterPro" id="IPR013785">
    <property type="entry name" value="Aldolase_TIM"/>
</dbReference>
<dbReference type="InterPro" id="IPR034291">
    <property type="entry name" value="TMP_synthase"/>
</dbReference>
<dbReference type="Pfam" id="PF02581">
    <property type="entry name" value="TMP-TENI"/>
    <property type="match status" value="1"/>
</dbReference>
<evidence type="ECO:0000313" key="15">
    <source>
        <dbReference type="EMBL" id="BAM04045.1"/>
    </source>
</evidence>
<dbReference type="EC" id="2.5.1.3" evidence="9"/>
<dbReference type="GO" id="GO:0009228">
    <property type="term" value="P:thiamine biosynthetic process"/>
    <property type="evidence" value="ECO:0007669"/>
    <property type="project" value="UniProtKB-KW"/>
</dbReference>
<dbReference type="STRING" id="1142394.PSMK_18860"/>
<proteinExistence type="inferred from homology"/>
<evidence type="ECO:0000313" key="16">
    <source>
        <dbReference type="Proteomes" id="UP000007881"/>
    </source>
</evidence>